<evidence type="ECO:0000313" key="2">
    <source>
        <dbReference type="Proteomes" id="UP001497482"/>
    </source>
</evidence>
<proteinExistence type="predicted"/>
<gene>
    <name evidence="1" type="ORF">KC01_LOCUS39859</name>
</gene>
<dbReference type="Proteomes" id="UP001497482">
    <property type="component" value="Chromosome 8"/>
</dbReference>
<evidence type="ECO:0000313" key="1">
    <source>
        <dbReference type="EMBL" id="CAL1613689.1"/>
    </source>
</evidence>
<protein>
    <submittedName>
        <fullName evidence="1">Uncharacterized protein</fullName>
    </submittedName>
</protein>
<name>A0AAV2MK42_KNICA</name>
<dbReference type="AlphaFoldDB" id="A0AAV2MK42"/>
<dbReference type="EMBL" id="OZ035830">
    <property type="protein sequence ID" value="CAL1613689.1"/>
    <property type="molecule type" value="Genomic_DNA"/>
</dbReference>
<organism evidence="1 2">
    <name type="scientific">Knipowitschia caucasica</name>
    <name type="common">Caucasian dwarf goby</name>
    <name type="synonym">Pomatoschistus caucasicus</name>
    <dbReference type="NCBI Taxonomy" id="637954"/>
    <lineage>
        <taxon>Eukaryota</taxon>
        <taxon>Metazoa</taxon>
        <taxon>Chordata</taxon>
        <taxon>Craniata</taxon>
        <taxon>Vertebrata</taxon>
        <taxon>Euteleostomi</taxon>
        <taxon>Actinopterygii</taxon>
        <taxon>Neopterygii</taxon>
        <taxon>Teleostei</taxon>
        <taxon>Neoteleostei</taxon>
        <taxon>Acanthomorphata</taxon>
        <taxon>Gobiaria</taxon>
        <taxon>Gobiiformes</taxon>
        <taxon>Gobioidei</taxon>
        <taxon>Gobiidae</taxon>
        <taxon>Gobiinae</taxon>
        <taxon>Knipowitschia</taxon>
    </lineage>
</organism>
<sequence length="86" mass="9189">MAVTAGESSDASCGFAAWSGVCSVEFVATVCGANAATSRVVIRAWRRGASAPRWVWGRCLRGPGWSLGEVYRGLRGWSGWHDSKRG</sequence>
<reference evidence="1 2" key="1">
    <citation type="submission" date="2024-04" db="EMBL/GenBank/DDBJ databases">
        <authorList>
            <person name="Waldvogel A.-M."/>
            <person name="Schoenle A."/>
        </authorList>
    </citation>
    <scope>NUCLEOTIDE SEQUENCE [LARGE SCALE GENOMIC DNA]</scope>
</reference>
<keyword evidence="2" id="KW-1185">Reference proteome</keyword>
<accession>A0AAV2MK42</accession>